<dbReference type="PANTHER" id="PTHR32309">
    <property type="entry name" value="TYROSINE-PROTEIN KINASE"/>
    <property type="match status" value="1"/>
</dbReference>
<dbReference type="InterPro" id="IPR050445">
    <property type="entry name" value="Bact_polysacc_biosynth/exp"/>
</dbReference>
<dbReference type="SUPFAM" id="SSF52540">
    <property type="entry name" value="P-loop containing nucleoside triphosphate hydrolases"/>
    <property type="match status" value="1"/>
</dbReference>
<proteinExistence type="predicted"/>
<dbReference type="EMBL" id="JPRD01000011">
    <property type="protein sequence ID" value="KIF53816.1"/>
    <property type="molecule type" value="Genomic_DNA"/>
</dbReference>
<dbReference type="Proteomes" id="UP000031586">
    <property type="component" value="Unassembled WGS sequence"/>
</dbReference>
<dbReference type="InterPro" id="IPR027417">
    <property type="entry name" value="P-loop_NTPase"/>
</dbReference>
<evidence type="ECO:0000313" key="2">
    <source>
        <dbReference type="Proteomes" id="UP000031586"/>
    </source>
</evidence>
<comment type="caution">
    <text evidence="1">The sequence shown here is derived from an EMBL/GenBank/DDBJ whole genome shotgun (WGS) entry which is preliminary data.</text>
</comment>
<dbReference type="PANTHER" id="PTHR32309:SF31">
    <property type="entry name" value="CAPSULAR EXOPOLYSACCHARIDE FAMILY"/>
    <property type="match status" value="1"/>
</dbReference>
<protein>
    <submittedName>
        <fullName evidence="1">Chromosome partitioning protein ParA</fullName>
    </submittedName>
</protein>
<dbReference type="RefSeq" id="WP_020198008.1">
    <property type="nucleotide sequence ID" value="NZ_BAOH01000182.1"/>
</dbReference>
<gene>
    <name evidence="1" type="ORF">H735_05370</name>
</gene>
<name>A0A0C1ZKY6_9VIBR</name>
<reference evidence="1 2" key="1">
    <citation type="submission" date="2014-07" db="EMBL/GenBank/DDBJ databases">
        <title>Unique and conserved regions in Vibrio harveyi and related species in comparison with the shrimp pathogen Vibrio harveyi CAIM 1792.</title>
        <authorList>
            <person name="Espinoza-Valles I."/>
            <person name="Vora G."/>
            <person name="Leekitcharoenphon P."/>
            <person name="Ussery D."/>
            <person name="Hoj L."/>
            <person name="Gomez-Gil B."/>
        </authorList>
    </citation>
    <scope>NUCLEOTIDE SEQUENCE [LARGE SCALE GENOMIC DNA]</scope>
    <source>
        <strain evidence="2">CAIM 1854 / LMG 25443</strain>
    </source>
</reference>
<dbReference type="PATRIC" id="fig|1229493.5.peg.138"/>
<evidence type="ECO:0000313" key="1">
    <source>
        <dbReference type="EMBL" id="KIF53816.1"/>
    </source>
</evidence>
<dbReference type="Gene3D" id="3.40.50.300">
    <property type="entry name" value="P-loop containing nucleotide triphosphate hydrolases"/>
    <property type="match status" value="1"/>
</dbReference>
<accession>A0A0C1ZKY6</accession>
<dbReference type="AlphaFoldDB" id="A0A0C1ZKY6"/>
<dbReference type="Pfam" id="PF13500">
    <property type="entry name" value="AAA_26"/>
    <property type="match status" value="1"/>
</dbReference>
<sequence length="229" mass="25331">MTIPATHAEIEQIYLQSELKGYKSISVVACQSEDGVTSVASALAERLILAGHKTLYVDLNLFKPAYSTVHAFEEEQEEVGQLISREEDHQTLVGLTVPSLASTQLAYRDPTMLRKAVDKWLEQYDRVVIDTSPLLSMNRSNIPAQVVAGVCDTCVLVASYGSTTTSQIDQAKKLLETSNANLLGAVLNMKHNAGLKDELIRQVKKLRFLPEKLKAKISKQIKNSELFTL</sequence>
<organism evidence="1 2">
    <name type="scientific">Vibrio owensii CAIM 1854 = LMG 25443</name>
    <dbReference type="NCBI Taxonomy" id="1229493"/>
    <lineage>
        <taxon>Bacteria</taxon>
        <taxon>Pseudomonadati</taxon>
        <taxon>Pseudomonadota</taxon>
        <taxon>Gammaproteobacteria</taxon>
        <taxon>Vibrionales</taxon>
        <taxon>Vibrionaceae</taxon>
        <taxon>Vibrio</taxon>
    </lineage>
</organism>